<name>A0A7W3J4E7_9ACTN</name>
<comment type="caution">
    <text evidence="2">The sequence shown here is derived from an EMBL/GenBank/DDBJ whole genome shotgun (WGS) entry which is preliminary data.</text>
</comment>
<organism evidence="2 4">
    <name type="scientific">Nocardioides ginsengisegetis</name>
    <dbReference type="NCBI Taxonomy" id="661491"/>
    <lineage>
        <taxon>Bacteria</taxon>
        <taxon>Bacillati</taxon>
        <taxon>Actinomycetota</taxon>
        <taxon>Actinomycetes</taxon>
        <taxon>Propionibacteriales</taxon>
        <taxon>Nocardioidaceae</taxon>
        <taxon>Nocardioides</taxon>
    </lineage>
</organism>
<dbReference type="AlphaFoldDB" id="A0A7W3J4E7"/>
<accession>A0A7W3J4E7</accession>
<feature type="region of interest" description="Disordered" evidence="1">
    <location>
        <begin position="40"/>
        <end position="60"/>
    </location>
</feature>
<dbReference type="EMBL" id="JACGXA010000006">
    <property type="protein sequence ID" value="MBA8806056.1"/>
    <property type="molecule type" value="Genomic_DNA"/>
</dbReference>
<evidence type="ECO:0000313" key="2">
    <source>
        <dbReference type="EMBL" id="MBA8806032.1"/>
    </source>
</evidence>
<dbReference type="RefSeq" id="WP_182542035.1">
    <property type="nucleotide sequence ID" value="NZ_JACGXA010000004.1"/>
</dbReference>
<protein>
    <submittedName>
        <fullName evidence="2">Uncharacterized protein</fullName>
    </submittedName>
</protein>
<gene>
    <name evidence="2" type="ORF">FB382_004383</name>
    <name evidence="3" type="ORF">FB382_004408</name>
</gene>
<evidence type="ECO:0000313" key="4">
    <source>
        <dbReference type="Proteomes" id="UP000580910"/>
    </source>
</evidence>
<evidence type="ECO:0000313" key="3">
    <source>
        <dbReference type="EMBL" id="MBA8806056.1"/>
    </source>
</evidence>
<evidence type="ECO:0000256" key="1">
    <source>
        <dbReference type="SAM" id="MobiDB-lite"/>
    </source>
</evidence>
<sequence>MTQVTASLHVDSEVAAQFPQRPDFVKEAMDAAEAAMKELAAERNRRLSSPPQLTDTRDTRLGFVELTFTADTESQ</sequence>
<dbReference type="Proteomes" id="UP000580910">
    <property type="component" value="Unassembled WGS sequence"/>
</dbReference>
<dbReference type="EMBL" id="JACGXA010000004">
    <property type="protein sequence ID" value="MBA8806032.1"/>
    <property type="molecule type" value="Genomic_DNA"/>
</dbReference>
<proteinExistence type="predicted"/>
<reference evidence="2 4" key="1">
    <citation type="submission" date="2020-07" db="EMBL/GenBank/DDBJ databases">
        <title>Sequencing the genomes of 1000 actinobacteria strains.</title>
        <authorList>
            <person name="Klenk H.-P."/>
        </authorList>
    </citation>
    <scope>NUCLEOTIDE SEQUENCE [LARGE SCALE GENOMIC DNA]</scope>
    <source>
        <strain evidence="2 4">DSM 21349</strain>
    </source>
</reference>
<keyword evidence="4" id="KW-1185">Reference proteome</keyword>